<dbReference type="Proteomes" id="UP000235388">
    <property type="component" value="Unassembled WGS sequence"/>
</dbReference>
<dbReference type="AlphaFoldDB" id="A0A2N5U8E3"/>
<organism evidence="2 3">
    <name type="scientific">Puccinia coronata f. sp. avenae</name>
    <dbReference type="NCBI Taxonomy" id="200324"/>
    <lineage>
        <taxon>Eukaryota</taxon>
        <taxon>Fungi</taxon>
        <taxon>Dikarya</taxon>
        <taxon>Basidiomycota</taxon>
        <taxon>Pucciniomycotina</taxon>
        <taxon>Pucciniomycetes</taxon>
        <taxon>Pucciniales</taxon>
        <taxon>Pucciniaceae</taxon>
        <taxon>Puccinia</taxon>
    </lineage>
</organism>
<name>A0A2N5U8E3_9BASI</name>
<evidence type="ECO:0000313" key="2">
    <source>
        <dbReference type="EMBL" id="PLW34020.1"/>
    </source>
</evidence>
<evidence type="ECO:0000313" key="3">
    <source>
        <dbReference type="Proteomes" id="UP000235388"/>
    </source>
</evidence>
<dbReference type="EMBL" id="PGCJ01000286">
    <property type="protein sequence ID" value="PLW34020.1"/>
    <property type="molecule type" value="Genomic_DNA"/>
</dbReference>
<comment type="caution">
    <text evidence="2">The sequence shown here is derived from an EMBL/GenBank/DDBJ whole genome shotgun (WGS) entry which is preliminary data.</text>
</comment>
<accession>A0A2N5U8E3</accession>
<proteinExistence type="predicted"/>
<evidence type="ECO:0000256" key="1">
    <source>
        <dbReference type="SAM" id="MobiDB-lite"/>
    </source>
</evidence>
<feature type="region of interest" description="Disordered" evidence="1">
    <location>
        <begin position="1"/>
        <end position="31"/>
    </location>
</feature>
<sequence length="90" mass="9932">MVGQPPGHHSWDSGPTVSLGPTSEDSGGNAWSSRRWLTVRVVRRTDGKPPPSLEPQHLLTISKRKAQSMVRVLSNAESGLYRRLFRLSAV</sequence>
<gene>
    <name evidence="2" type="ORF">PCANC_18852</name>
</gene>
<keyword evidence="3" id="KW-1185">Reference proteome</keyword>
<feature type="compositionally biased region" description="Polar residues" evidence="1">
    <location>
        <begin position="13"/>
        <end position="30"/>
    </location>
</feature>
<reference evidence="2 3" key="1">
    <citation type="submission" date="2017-11" db="EMBL/GenBank/DDBJ databases">
        <title>De novo assembly and phasing of dikaryotic genomes from two isolates of Puccinia coronata f. sp. avenae, the causal agent of oat crown rust.</title>
        <authorList>
            <person name="Miller M.E."/>
            <person name="Zhang Y."/>
            <person name="Omidvar V."/>
            <person name="Sperschneider J."/>
            <person name="Schwessinger B."/>
            <person name="Raley C."/>
            <person name="Palmer J.M."/>
            <person name="Garnica D."/>
            <person name="Upadhyaya N."/>
            <person name="Rathjen J."/>
            <person name="Taylor J.M."/>
            <person name="Park R.F."/>
            <person name="Dodds P.N."/>
            <person name="Hirsch C.D."/>
            <person name="Kianian S.F."/>
            <person name="Figueroa M."/>
        </authorList>
    </citation>
    <scope>NUCLEOTIDE SEQUENCE [LARGE SCALE GENOMIC DNA]</scope>
    <source>
        <strain evidence="2">12NC29</strain>
    </source>
</reference>
<protein>
    <submittedName>
        <fullName evidence="2">Uncharacterized protein</fullName>
    </submittedName>
</protein>